<dbReference type="WBParaSite" id="MCU_012407-RA">
    <property type="protein sequence ID" value="MCU_012407-RA"/>
    <property type="gene ID" value="MCU_012407"/>
</dbReference>
<accession>A0A5K3G2R2</accession>
<protein>
    <submittedName>
        <fullName evidence="2">Uncharacterized protein</fullName>
    </submittedName>
</protein>
<evidence type="ECO:0000313" key="2">
    <source>
        <dbReference type="WBParaSite" id="MCU_012407-RA"/>
    </source>
</evidence>
<sequence length="108" mass="11164">MPSSHIKSGLSTQVTISSANRDRITTFFPVAFGSSATRSISAPPPRIASAGIRKHNAAANGDVSCRRPSAANALAGQGRSKKRPDPSTRPPPRGPIKGSTGDLVRTSS</sequence>
<feature type="region of interest" description="Disordered" evidence="1">
    <location>
        <begin position="58"/>
        <end position="108"/>
    </location>
</feature>
<organism evidence="2">
    <name type="scientific">Mesocestoides corti</name>
    <name type="common">Flatworm</name>
    <dbReference type="NCBI Taxonomy" id="53468"/>
    <lineage>
        <taxon>Eukaryota</taxon>
        <taxon>Metazoa</taxon>
        <taxon>Spiralia</taxon>
        <taxon>Lophotrochozoa</taxon>
        <taxon>Platyhelminthes</taxon>
        <taxon>Cestoda</taxon>
        <taxon>Eucestoda</taxon>
        <taxon>Cyclophyllidea</taxon>
        <taxon>Mesocestoididae</taxon>
        <taxon>Mesocestoides</taxon>
    </lineage>
</organism>
<proteinExistence type="predicted"/>
<dbReference type="AlphaFoldDB" id="A0A5K3G2R2"/>
<reference evidence="2" key="1">
    <citation type="submission" date="2019-11" db="UniProtKB">
        <authorList>
            <consortium name="WormBaseParasite"/>
        </authorList>
    </citation>
    <scope>IDENTIFICATION</scope>
</reference>
<name>A0A5K3G2R2_MESCO</name>
<evidence type="ECO:0000256" key="1">
    <source>
        <dbReference type="SAM" id="MobiDB-lite"/>
    </source>
</evidence>